<dbReference type="EMBL" id="MU865321">
    <property type="protein sequence ID" value="KAK4228262.1"/>
    <property type="molecule type" value="Genomic_DNA"/>
</dbReference>
<dbReference type="GO" id="GO:0070773">
    <property type="term" value="F:protein-N-terminal glutamine amidohydrolase activity"/>
    <property type="evidence" value="ECO:0007669"/>
    <property type="project" value="InterPro"/>
</dbReference>
<sequence>MRIACLQFAPQVGHVSNNISRADQIISEAHPGDLQDLDLLVLPEMAFSGYNFKSLQEIMPYLEPAASGISADWARTMARKYNCVVGVGYPEVVREKQDGQEVSKNYNSLVFIGKDGKVAANYRKSFLYYTDETWALEGNGFYQGKLDGLGKVAMGICMDINPYKFEAPWDAFEFGCHVRKIRANLAIVSMAWLTFADRELFASIPKRPDLETLQYWVRRLEPVMRTDDDSTEEIIVVFANRCGTEDEVLYAGTSTVVGIQNGEVNVYGILGRGEENLLVVDTDKPAFAKLVSSP</sequence>
<dbReference type="InterPro" id="IPR039703">
    <property type="entry name" value="Nta1"/>
</dbReference>
<dbReference type="PANTHER" id="PTHR11750:SF26">
    <property type="entry name" value="PROTEIN N-TERMINAL AMIDASE"/>
    <property type="match status" value="1"/>
</dbReference>
<proteinExistence type="predicted"/>
<dbReference type="CDD" id="cd07566">
    <property type="entry name" value="ScNTA1_like"/>
    <property type="match status" value="1"/>
</dbReference>
<name>A0AAN7BRT6_9PEZI</name>
<dbReference type="AlphaFoldDB" id="A0AAN7BRT6"/>
<dbReference type="Proteomes" id="UP001301958">
    <property type="component" value="Unassembled WGS sequence"/>
</dbReference>
<accession>A0AAN7BRT6</accession>
<reference evidence="2" key="1">
    <citation type="journal article" date="2023" name="Mol. Phylogenet. Evol.">
        <title>Genome-scale phylogeny and comparative genomics of the fungal order Sordariales.</title>
        <authorList>
            <person name="Hensen N."/>
            <person name="Bonometti L."/>
            <person name="Westerberg I."/>
            <person name="Brannstrom I.O."/>
            <person name="Guillou S."/>
            <person name="Cros-Aarteil S."/>
            <person name="Calhoun S."/>
            <person name="Haridas S."/>
            <person name="Kuo A."/>
            <person name="Mondo S."/>
            <person name="Pangilinan J."/>
            <person name="Riley R."/>
            <person name="LaButti K."/>
            <person name="Andreopoulos B."/>
            <person name="Lipzen A."/>
            <person name="Chen C."/>
            <person name="Yan M."/>
            <person name="Daum C."/>
            <person name="Ng V."/>
            <person name="Clum A."/>
            <person name="Steindorff A."/>
            <person name="Ohm R.A."/>
            <person name="Martin F."/>
            <person name="Silar P."/>
            <person name="Natvig D.O."/>
            <person name="Lalanne C."/>
            <person name="Gautier V."/>
            <person name="Ament-Velasquez S.L."/>
            <person name="Kruys A."/>
            <person name="Hutchinson M.I."/>
            <person name="Powell A.J."/>
            <person name="Barry K."/>
            <person name="Miller A.N."/>
            <person name="Grigoriev I.V."/>
            <person name="Debuchy R."/>
            <person name="Gladieux P."/>
            <person name="Hiltunen Thoren M."/>
            <person name="Johannesson H."/>
        </authorList>
    </citation>
    <scope>NUCLEOTIDE SEQUENCE</scope>
    <source>
        <strain evidence="2">CBS 990.96</strain>
    </source>
</reference>
<organism evidence="2 3">
    <name type="scientific">Podospora fimiseda</name>
    <dbReference type="NCBI Taxonomy" id="252190"/>
    <lineage>
        <taxon>Eukaryota</taxon>
        <taxon>Fungi</taxon>
        <taxon>Dikarya</taxon>
        <taxon>Ascomycota</taxon>
        <taxon>Pezizomycotina</taxon>
        <taxon>Sordariomycetes</taxon>
        <taxon>Sordariomycetidae</taxon>
        <taxon>Sordariales</taxon>
        <taxon>Podosporaceae</taxon>
        <taxon>Podospora</taxon>
    </lineage>
</organism>
<gene>
    <name evidence="2" type="ORF">QBC38DRAFT_345808</name>
</gene>
<comment type="caution">
    <text evidence="2">The sequence shown here is derived from an EMBL/GenBank/DDBJ whole genome shotgun (WGS) entry which is preliminary data.</text>
</comment>
<dbReference type="PANTHER" id="PTHR11750">
    <property type="entry name" value="PROTEIN N-TERMINAL AMIDASE"/>
    <property type="match status" value="1"/>
</dbReference>
<keyword evidence="3" id="KW-1185">Reference proteome</keyword>
<feature type="non-terminal residue" evidence="2">
    <location>
        <position position="294"/>
    </location>
</feature>
<reference evidence="2" key="2">
    <citation type="submission" date="2023-05" db="EMBL/GenBank/DDBJ databases">
        <authorList>
            <consortium name="Lawrence Berkeley National Laboratory"/>
            <person name="Steindorff A."/>
            <person name="Hensen N."/>
            <person name="Bonometti L."/>
            <person name="Westerberg I."/>
            <person name="Brannstrom I.O."/>
            <person name="Guillou S."/>
            <person name="Cros-Aarteil S."/>
            <person name="Calhoun S."/>
            <person name="Haridas S."/>
            <person name="Kuo A."/>
            <person name="Mondo S."/>
            <person name="Pangilinan J."/>
            <person name="Riley R."/>
            <person name="Labutti K."/>
            <person name="Andreopoulos B."/>
            <person name="Lipzen A."/>
            <person name="Chen C."/>
            <person name="Yanf M."/>
            <person name="Daum C."/>
            <person name="Ng V."/>
            <person name="Clum A."/>
            <person name="Ohm R."/>
            <person name="Martin F."/>
            <person name="Silar P."/>
            <person name="Natvig D."/>
            <person name="Lalanne C."/>
            <person name="Gautier V."/>
            <person name="Ament-Velasquez S.L."/>
            <person name="Kruys A."/>
            <person name="Hutchinson M.I."/>
            <person name="Powell A.J."/>
            <person name="Barry K."/>
            <person name="Miller A.N."/>
            <person name="Grigoriev I.V."/>
            <person name="Debuchy R."/>
            <person name="Gladieux P."/>
            <person name="Thoren M.H."/>
            <person name="Johannesson H."/>
        </authorList>
    </citation>
    <scope>NUCLEOTIDE SEQUENCE</scope>
    <source>
        <strain evidence="2">CBS 990.96</strain>
    </source>
</reference>
<dbReference type="InterPro" id="IPR036526">
    <property type="entry name" value="C-N_Hydrolase_sf"/>
</dbReference>
<dbReference type="PROSITE" id="PS50263">
    <property type="entry name" value="CN_HYDROLASE"/>
    <property type="match status" value="1"/>
</dbReference>
<evidence type="ECO:0000259" key="1">
    <source>
        <dbReference type="PROSITE" id="PS50263"/>
    </source>
</evidence>
<dbReference type="InterPro" id="IPR003010">
    <property type="entry name" value="C-N_Hydrolase"/>
</dbReference>
<protein>
    <submittedName>
        <fullName evidence="2">Carbon-nitrogen hydrolase protein</fullName>
    </submittedName>
</protein>
<dbReference type="Gene3D" id="3.60.110.10">
    <property type="entry name" value="Carbon-nitrogen hydrolase"/>
    <property type="match status" value="1"/>
</dbReference>
<keyword evidence="2" id="KW-0378">Hydrolase</keyword>
<evidence type="ECO:0000313" key="3">
    <source>
        <dbReference type="Proteomes" id="UP001301958"/>
    </source>
</evidence>
<evidence type="ECO:0000313" key="2">
    <source>
        <dbReference type="EMBL" id="KAK4228262.1"/>
    </source>
</evidence>
<feature type="domain" description="CN hydrolase" evidence="1">
    <location>
        <begin position="1"/>
        <end position="284"/>
    </location>
</feature>
<dbReference type="GO" id="GO:0030163">
    <property type="term" value="P:protein catabolic process"/>
    <property type="evidence" value="ECO:0007669"/>
    <property type="project" value="TreeGrafter"/>
</dbReference>
<dbReference type="SUPFAM" id="SSF56317">
    <property type="entry name" value="Carbon-nitrogen hydrolase"/>
    <property type="match status" value="1"/>
</dbReference>
<dbReference type="GO" id="GO:0008418">
    <property type="term" value="F:protein-N-terminal asparagine amidohydrolase activity"/>
    <property type="evidence" value="ECO:0007669"/>
    <property type="project" value="InterPro"/>
</dbReference>
<dbReference type="Pfam" id="PF00795">
    <property type="entry name" value="CN_hydrolase"/>
    <property type="match status" value="1"/>
</dbReference>